<evidence type="ECO:0000313" key="3">
    <source>
        <dbReference type="EMBL" id="ANC92066.2"/>
    </source>
</evidence>
<feature type="chain" id="PRO_5015343253" evidence="2">
    <location>
        <begin position="31"/>
        <end position="149"/>
    </location>
</feature>
<proteinExistence type="predicted"/>
<organism evidence="3 4">
    <name type="scientific">Azospirillum humicireducens</name>
    <dbReference type="NCBI Taxonomy" id="1226968"/>
    <lineage>
        <taxon>Bacteria</taxon>
        <taxon>Pseudomonadati</taxon>
        <taxon>Pseudomonadota</taxon>
        <taxon>Alphaproteobacteria</taxon>
        <taxon>Rhodospirillales</taxon>
        <taxon>Azospirillaceae</taxon>
        <taxon>Azospirillum</taxon>
    </lineage>
</organism>
<dbReference type="EMBL" id="CP015285">
    <property type="protein sequence ID" value="ANC92066.2"/>
    <property type="molecule type" value="Genomic_DNA"/>
</dbReference>
<name>A0A160JGK0_9PROT</name>
<dbReference type="KEGG" id="ahu:A6A40_09200"/>
<keyword evidence="4" id="KW-1185">Reference proteome</keyword>
<dbReference type="OrthoDB" id="7303992at2"/>
<accession>A0A160JGK0</accession>
<sequence length="149" mass="15541">MLRFRMAILALAAVSGATLALSGFSGGAAAQSKLDSSGQPVWDESHNQRPTAASDRALPAGVVTLRTATSAPGLLGVYARNGLPFDIVLTRVDASQCVNILPEDCGLLGTDVRVATGAEVLVRSLRQADMTRTYGVTPVYSWRPAVAAK</sequence>
<evidence type="ECO:0000256" key="2">
    <source>
        <dbReference type="SAM" id="SignalP"/>
    </source>
</evidence>
<keyword evidence="2" id="KW-0732">Signal</keyword>
<dbReference type="Proteomes" id="UP000077405">
    <property type="component" value="Chromosome"/>
</dbReference>
<evidence type="ECO:0000256" key="1">
    <source>
        <dbReference type="SAM" id="MobiDB-lite"/>
    </source>
</evidence>
<feature type="region of interest" description="Disordered" evidence="1">
    <location>
        <begin position="35"/>
        <end position="54"/>
    </location>
</feature>
<dbReference type="AlphaFoldDB" id="A0A160JGK0"/>
<evidence type="ECO:0000313" key="4">
    <source>
        <dbReference type="Proteomes" id="UP000077405"/>
    </source>
</evidence>
<protein>
    <submittedName>
        <fullName evidence="3">Uncharacterized protein</fullName>
    </submittedName>
</protein>
<feature type="signal peptide" evidence="2">
    <location>
        <begin position="1"/>
        <end position="30"/>
    </location>
</feature>
<gene>
    <name evidence="3" type="ORF">A6A40_09200</name>
</gene>
<reference evidence="3 4" key="1">
    <citation type="journal article" date="2013" name="Int. J. Syst. Evol. Microbiol.">
        <title>Azospirillum humicireducens sp. nov., a nitrogen-fixing bacterium isolated from a microbial fuel cell.</title>
        <authorList>
            <person name="Zhou S."/>
            <person name="Han L."/>
            <person name="Wang Y."/>
            <person name="Yang G."/>
            <person name="Zhuang L."/>
            <person name="Hu P."/>
        </authorList>
    </citation>
    <scope>NUCLEOTIDE SEQUENCE [LARGE SCALE GENOMIC DNA]</scope>
    <source>
        <strain evidence="3 4">SgZ-5</strain>
    </source>
</reference>